<dbReference type="GO" id="GO:0003954">
    <property type="term" value="F:NADH dehydrogenase activity"/>
    <property type="evidence" value="ECO:0007669"/>
    <property type="project" value="TreeGrafter"/>
</dbReference>
<comment type="subcellular location">
    <subcellularLocation>
        <location evidence="2">Membrane</location>
        <topology evidence="2">Multi-pass membrane protein</topology>
    </subcellularLocation>
    <subcellularLocation>
        <location evidence="12">Mitochondrion membrane</location>
        <topology evidence="12">Multi-pass membrane protein</topology>
    </subcellularLocation>
</comment>
<dbReference type="PRINTS" id="PR01437">
    <property type="entry name" value="NUOXDRDTASE4"/>
</dbReference>
<feature type="transmembrane region" description="Helical" evidence="12">
    <location>
        <begin position="34"/>
        <end position="52"/>
    </location>
</feature>
<evidence type="ECO:0000256" key="11">
    <source>
        <dbReference type="ARBA" id="ARBA00023136"/>
    </source>
</evidence>
<dbReference type="PANTHER" id="PTHR43507:SF1">
    <property type="entry name" value="NADH-UBIQUINONE OXIDOREDUCTASE CHAIN 4"/>
    <property type="match status" value="1"/>
</dbReference>
<dbReference type="GO" id="GO:0048039">
    <property type="term" value="F:ubiquinone binding"/>
    <property type="evidence" value="ECO:0007669"/>
    <property type="project" value="TreeGrafter"/>
</dbReference>
<evidence type="ECO:0000259" key="14">
    <source>
        <dbReference type="Pfam" id="PF01059"/>
    </source>
</evidence>
<feature type="transmembrane region" description="Helical" evidence="12">
    <location>
        <begin position="64"/>
        <end position="82"/>
    </location>
</feature>
<comment type="catalytic activity">
    <reaction evidence="12">
        <text>a ubiquinone + NADH + 5 H(+)(in) = a ubiquinol + NAD(+) + 4 H(+)(out)</text>
        <dbReference type="Rhea" id="RHEA:29091"/>
        <dbReference type="Rhea" id="RHEA-COMP:9565"/>
        <dbReference type="Rhea" id="RHEA-COMP:9566"/>
        <dbReference type="ChEBI" id="CHEBI:15378"/>
        <dbReference type="ChEBI" id="CHEBI:16389"/>
        <dbReference type="ChEBI" id="CHEBI:17976"/>
        <dbReference type="ChEBI" id="CHEBI:57540"/>
        <dbReference type="ChEBI" id="CHEBI:57945"/>
        <dbReference type="EC" id="7.1.1.2"/>
    </reaction>
</comment>
<dbReference type="Pfam" id="PF01059">
    <property type="entry name" value="Oxidored_q5_N"/>
    <property type="match status" value="1"/>
</dbReference>
<evidence type="ECO:0000256" key="4">
    <source>
        <dbReference type="ARBA" id="ARBA00012944"/>
    </source>
</evidence>
<keyword evidence="12" id="KW-0813">Transport</keyword>
<feature type="transmembrane region" description="Helical" evidence="12">
    <location>
        <begin position="444"/>
        <end position="470"/>
    </location>
</feature>
<keyword evidence="12 15" id="KW-0496">Mitochondrion</keyword>
<keyword evidence="9 12" id="KW-0520">NAD</keyword>
<feature type="transmembrane region" description="Helical" evidence="12">
    <location>
        <begin position="402"/>
        <end position="424"/>
    </location>
</feature>
<evidence type="ECO:0000256" key="10">
    <source>
        <dbReference type="ARBA" id="ARBA00023075"/>
    </source>
</evidence>
<dbReference type="Pfam" id="PF00361">
    <property type="entry name" value="Proton_antipo_M"/>
    <property type="match status" value="1"/>
</dbReference>
<dbReference type="InterPro" id="IPR010227">
    <property type="entry name" value="NADH_Q_OxRdtase_chainM/4"/>
</dbReference>
<dbReference type="EMBL" id="KR017747">
    <property type="protein sequence ID" value="AKZ21133.1"/>
    <property type="molecule type" value="Genomic_DNA"/>
</dbReference>
<feature type="domain" description="NADH:quinone oxidoreductase/Mrp antiporter transmembrane" evidence="13">
    <location>
        <begin position="171"/>
        <end position="457"/>
    </location>
</feature>
<accession>A0A0R8S1S5</accession>
<keyword evidence="12" id="KW-0249">Electron transport</keyword>
<reference evidence="15" key="1">
    <citation type="journal article" date="2015" name="Genome Announc.">
        <title>Draft Plastid and Mitochondrial Genome Sequences from Antarctic Alga Prasiola crispa.</title>
        <authorList>
            <person name="Carvalho E.L."/>
            <person name="Wallau Gda L."/>
            <person name="Rangel D.L."/>
            <person name="Machado L.C."/>
            <person name="da Silva A.F."/>
            <person name="da Silva L.F."/>
            <person name="Macedo P.E."/>
            <person name="Pereira A.B."/>
            <person name="Victoria Fde C."/>
            <person name="Boldo J.T."/>
            <person name="Dal Belo C.A."/>
            <person name="Pinto P.M."/>
        </authorList>
    </citation>
    <scope>NUCLEOTIDE SEQUENCE</scope>
</reference>
<evidence type="ECO:0000256" key="9">
    <source>
        <dbReference type="ARBA" id="ARBA00023027"/>
    </source>
</evidence>
<evidence type="ECO:0000256" key="8">
    <source>
        <dbReference type="ARBA" id="ARBA00022989"/>
    </source>
</evidence>
<feature type="transmembrane region" description="Helical" evidence="12">
    <location>
        <begin position="115"/>
        <end position="140"/>
    </location>
</feature>
<feature type="transmembrane region" description="Helical" evidence="12">
    <location>
        <begin position="340"/>
        <end position="361"/>
    </location>
</feature>
<evidence type="ECO:0000256" key="3">
    <source>
        <dbReference type="ARBA" id="ARBA00009025"/>
    </source>
</evidence>
<evidence type="ECO:0000256" key="12">
    <source>
        <dbReference type="RuleBase" id="RU003297"/>
    </source>
</evidence>
<evidence type="ECO:0000256" key="1">
    <source>
        <dbReference type="ARBA" id="ARBA00003257"/>
    </source>
</evidence>
<dbReference type="InterPro" id="IPR003918">
    <property type="entry name" value="NADH_UbQ_OxRdtase"/>
</dbReference>
<feature type="transmembrane region" description="Helical" evidence="12">
    <location>
        <begin position="304"/>
        <end position="328"/>
    </location>
</feature>
<feature type="transmembrane region" description="Helical" evidence="12">
    <location>
        <begin position="176"/>
        <end position="194"/>
    </location>
</feature>
<keyword evidence="10 12" id="KW-0830">Ubiquinone</keyword>
<feature type="transmembrane region" description="Helical" evidence="12">
    <location>
        <begin position="12"/>
        <end position="28"/>
    </location>
</feature>
<dbReference type="GO" id="GO:0015990">
    <property type="term" value="P:electron transport coupled proton transport"/>
    <property type="evidence" value="ECO:0007669"/>
    <property type="project" value="TreeGrafter"/>
</dbReference>
<dbReference type="NCBIfam" id="NF004499">
    <property type="entry name" value="PRK05846.1-3"/>
    <property type="match status" value="1"/>
</dbReference>
<dbReference type="InterPro" id="IPR001750">
    <property type="entry name" value="ND/Mrp_TM"/>
</dbReference>
<dbReference type="GO" id="GO:0008137">
    <property type="term" value="F:NADH dehydrogenase (ubiquinone) activity"/>
    <property type="evidence" value="ECO:0007669"/>
    <property type="project" value="UniProtKB-UniRule"/>
</dbReference>
<evidence type="ECO:0000256" key="7">
    <source>
        <dbReference type="ARBA" id="ARBA00022967"/>
    </source>
</evidence>
<evidence type="ECO:0000256" key="5">
    <source>
        <dbReference type="ARBA" id="ARBA00021006"/>
    </source>
</evidence>
<gene>
    <name evidence="15" type="primary">nad4</name>
</gene>
<comment type="similarity">
    <text evidence="3 12">Belongs to the complex I subunit 4 family.</text>
</comment>
<dbReference type="GO" id="GO:0042773">
    <property type="term" value="P:ATP synthesis coupled electron transport"/>
    <property type="evidence" value="ECO:0007669"/>
    <property type="project" value="InterPro"/>
</dbReference>
<feature type="transmembrane region" description="Helical" evidence="12">
    <location>
        <begin position="367"/>
        <end position="390"/>
    </location>
</feature>
<evidence type="ECO:0000259" key="13">
    <source>
        <dbReference type="Pfam" id="PF00361"/>
    </source>
</evidence>
<feature type="transmembrane region" description="Helical" evidence="12">
    <location>
        <begin position="247"/>
        <end position="270"/>
    </location>
</feature>
<feature type="transmembrane region" description="Helical" evidence="12">
    <location>
        <begin position="490"/>
        <end position="507"/>
    </location>
</feature>
<organism evidence="15">
    <name type="scientific">Prasiola crispa</name>
    <name type="common">Green alga</name>
    <name type="synonym">Ulva crispa</name>
    <dbReference type="NCBI Taxonomy" id="173492"/>
    <lineage>
        <taxon>Eukaryota</taxon>
        <taxon>Viridiplantae</taxon>
        <taxon>Chlorophyta</taxon>
        <taxon>core chlorophytes</taxon>
        <taxon>Trebouxiophyceae</taxon>
        <taxon>Prasiolales</taxon>
        <taxon>Prasiolaceae</taxon>
        <taxon>Prasiola</taxon>
    </lineage>
</organism>
<comment type="function">
    <text evidence="1">Core subunit of the mitochondrial membrane respiratory chain NADH dehydrogenase (Complex I) that is believed to belong to the minimal assembly required for catalysis. Complex I functions in the transfer of electrons from NADH to the respiratory chain. The immediate electron acceptor for the enzyme is believed to be ubiquinone.</text>
</comment>
<keyword evidence="7" id="KW-1278">Translocase</keyword>
<dbReference type="InterPro" id="IPR000260">
    <property type="entry name" value="NADH4_N"/>
</dbReference>
<sequence>MFKLLSNNGTSIFAGSFLFSIAIAMYLLTTDISLLSIVLLLPLIGVFILLFIPSQNHLCIKKIALNSCVTTFFISLLLLIQFDNSASGFQFTEKLSFFKHTDYTYNENASYTVNFIIGLDGISLFFIILTCFLIPVCILVSWTNVYNYTKEYCICFLMLETLINTVFSVLDLMLFYIFFESVLIPMFIIIGMFGARERKIRAAYQFFLYTLFGSVLMLLAILLIYFQTGTTDIEILYLTLFTEKRQILLFIAFFASFAVKVPMVPVHIWLPEAHVEAPTAGSVILAGILLKLGTYGFLRFSIPLFPYACVYFSPFIYTISIIAIIYSSLTTLRQVDLKKIIAYSSVAHMNFVTIGLFSLNIQGIQGSILLMLSHGLVSPALFLCVGVLYDRHKTRLLRYYSGCAYTMPLFAIMFLFFSMANISLPGTSSFAGEFLVLLGCFQNNTFVAVMATTGTVLGAAYALWLCNRVIYGLPKPYYLRNFSDLSRKEFFMLLPFVFCILFIGFFPEPILDSIYTSTLNHSFYCILV</sequence>
<evidence type="ECO:0000256" key="6">
    <source>
        <dbReference type="ARBA" id="ARBA00022692"/>
    </source>
</evidence>
<proteinExistence type="inferred from homology"/>
<dbReference type="NCBIfam" id="TIGR01972">
    <property type="entry name" value="NDH_I_M"/>
    <property type="match status" value="1"/>
</dbReference>
<feature type="transmembrane region" description="Helical" evidence="12">
    <location>
        <begin position="206"/>
        <end position="227"/>
    </location>
</feature>
<keyword evidence="11 12" id="KW-0472">Membrane</keyword>
<geneLocation type="mitochondrion" evidence="15"/>
<dbReference type="PANTHER" id="PTHR43507">
    <property type="entry name" value="NADH-UBIQUINONE OXIDOREDUCTASE CHAIN 4"/>
    <property type="match status" value="1"/>
</dbReference>
<evidence type="ECO:0000256" key="2">
    <source>
        <dbReference type="ARBA" id="ARBA00004141"/>
    </source>
</evidence>
<comment type="function">
    <text evidence="12">Core subunit of the mitochondrial membrane respiratory chain NADH dehydrogenase (Complex I) which catalyzes electron transfer from NADH through the respiratory chain, using ubiquinone as an electron acceptor. Essential for the catalytic activity and assembly of complex I.</text>
</comment>
<dbReference type="GO" id="GO:0031966">
    <property type="term" value="C:mitochondrial membrane"/>
    <property type="evidence" value="ECO:0007669"/>
    <property type="project" value="UniProtKB-SubCell"/>
</dbReference>
<protein>
    <recommendedName>
        <fullName evidence="5 12">NADH-ubiquinone oxidoreductase chain 4</fullName>
        <ecNumber evidence="4 12">7.1.1.2</ecNumber>
    </recommendedName>
</protein>
<keyword evidence="6 12" id="KW-0812">Transmembrane</keyword>
<dbReference type="AlphaFoldDB" id="A0A0R8S1S5"/>
<name>A0A0R8S1S5_PRACR</name>
<keyword evidence="12" id="KW-0679">Respiratory chain</keyword>
<keyword evidence="8 12" id="KW-1133">Transmembrane helix</keyword>
<evidence type="ECO:0000313" key="15">
    <source>
        <dbReference type="EMBL" id="AKZ21133.1"/>
    </source>
</evidence>
<feature type="domain" description="NADH:ubiquinone oxidoreductase chain 4 N-terminal" evidence="14">
    <location>
        <begin position="104"/>
        <end position="164"/>
    </location>
</feature>
<dbReference type="EC" id="7.1.1.2" evidence="4 12"/>